<dbReference type="EMBL" id="UZAJ01042889">
    <property type="protein sequence ID" value="VDP23878.1"/>
    <property type="molecule type" value="Genomic_DNA"/>
</dbReference>
<dbReference type="GO" id="GO:0008270">
    <property type="term" value="F:zinc ion binding"/>
    <property type="evidence" value="ECO:0007669"/>
    <property type="project" value="UniProtKB-KW"/>
</dbReference>
<dbReference type="GO" id="GO:0006511">
    <property type="term" value="P:ubiquitin-dependent protein catabolic process"/>
    <property type="evidence" value="ECO:0007669"/>
    <property type="project" value="TreeGrafter"/>
</dbReference>
<feature type="domain" description="RING-type" evidence="3">
    <location>
        <begin position="3"/>
        <end position="37"/>
    </location>
</feature>
<sequence>MVDFVDGDSIRYLPCMHCYHKKCVDDWLMRSFSCPSCMEPVDSAMLSSFAAHTVRGLEALACSPATSGIHDNLPS</sequence>
<evidence type="ECO:0000256" key="2">
    <source>
        <dbReference type="ARBA" id="ARBA00022833"/>
    </source>
</evidence>
<gene>
    <name evidence="4" type="ORF">OFLC_LOCUS15786</name>
</gene>
<keyword evidence="2" id="KW-0862">Zinc</keyword>
<dbReference type="GO" id="GO:0000151">
    <property type="term" value="C:ubiquitin ligase complex"/>
    <property type="evidence" value="ECO:0007669"/>
    <property type="project" value="TreeGrafter"/>
</dbReference>
<accession>A0A183I7S4</accession>
<name>A0A183I7S4_9BILA</name>
<dbReference type="InterPro" id="IPR013083">
    <property type="entry name" value="Znf_RING/FYVE/PHD"/>
</dbReference>
<evidence type="ECO:0000259" key="3">
    <source>
        <dbReference type="Pfam" id="PF13639"/>
    </source>
</evidence>
<protein>
    <submittedName>
        <fullName evidence="6">RING-type domain-containing protein</fullName>
    </submittedName>
</protein>
<dbReference type="STRING" id="387005.A0A183I7S4"/>
<organism evidence="6">
    <name type="scientific">Onchocerca flexuosa</name>
    <dbReference type="NCBI Taxonomy" id="387005"/>
    <lineage>
        <taxon>Eukaryota</taxon>
        <taxon>Metazoa</taxon>
        <taxon>Ecdysozoa</taxon>
        <taxon>Nematoda</taxon>
        <taxon>Chromadorea</taxon>
        <taxon>Rhabditida</taxon>
        <taxon>Spirurina</taxon>
        <taxon>Spiruromorpha</taxon>
        <taxon>Filarioidea</taxon>
        <taxon>Onchocercidae</taxon>
        <taxon>Onchocerca</taxon>
    </lineage>
</organism>
<evidence type="ECO:0000313" key="4">
    <source>
        <dbReference type="EMBL" id="VDP23878.1"/>
    </source>
</evidence>
<dbReference type="GO" id="GO:0061630">
    <property type="term" value="F:ubiquitin protein ligase activity"/>
    <property type="evidence" value="ECO:0007669"/>
    <property type="project" value="TreeGrafter"/>
</dbReference>
<reference evidence="6" key="1">
    <citation type="submission" date="2016-06" db="UniProtKB">
        <authorList>
            <consortium name="WormBaseParasite"/>
        </authorList>
    </citation>
    <scope>IDENTIFICATION</scope>
</reference>
<dbReference type="AlphaFoldDB" id="A0A183I7S4"/>
<dbReference type="InterPro" id="IPR001841">
    <property type="entry name" value="Znf_RING"/>
</dbReference>
<dbReference type="WBParaSite" id="OFLC_0001579901-mRNA-1">
    <property type="protein sequence ID" value="OFLC_0001579901-mRNA-1"/>
    <property type="gene ID" value="OFLC_0001579901"/>
</dbReference>
<dbReference type="PANTHER" id="PTHR46359:SF2">
    <property type="entry name" value="GEO07743P1"/>
    <property type="match status" value="1"/>
</dbReference>
<keyword evidence="1" id="KW-0863">Zinc-finger</keyword>
<dbReference type="Proteomes" id="UP000267606">
    <property type="component" value="Unassembled WGS sequence"/>
</dbReference>
<dbReference type="Gene3D" id="3.30.40.10">
    <property type="entry name" value="Zinc/RING finger domain, C3HC4 (zinc finger)"/>
    <property type="match status" value="1"/>
</dbReference>
<reference evidence="4 5" key="2">
    <citation type="submission" date="2018-11" db="EMBL/GenBank/DDBJ databases">
        <authorList>
            <consortium name="Pathogen Informatics"/>
        </authorList>
    </citation>
    <scope>NUCLEOTIDE SEQUENCE [LARGE SCALE GENOMIC DNA]</scope>
</reference>
<keyword evidence="5" id="KW-1185">Reference proteome</keyword>
<keyword evidence="1" id="KW-0479">Metal-binding</keyword>
<dbReference type="Pfam" id="PF13639">
    <property type="entry name" value="zf-RING_2"/>
    <property type="match status" value="1"/>
</dbReference>
<dbReference type="PANTHER" id="PTHR46359">
    <property type="entry name" value="GEO07743P1"/>
    <property type="match status" value="1"/>
</dbReference>
<evidence type="ECO:0000256" key="1">
    <source>
        <dbReference type="ARBA" id="ARBA00022771"/>
    </source>
</evidence>
<dbReference type="SUPFAM" id="SSF57850">
    <property type="entry name" value="RING/U-box"/>
    <property type="match status" value="1"/>
</dbReference>
<evidence type="ECO:0000313" key="5">
    <source>
        <dbReference type="Proteomes" id="UP000267606"/>
    </source>
</evidence>
<dbReference type="InterPro" id="IPR052804">
    <property type="entry name" value="UEC_component"/>
</dbReference>
<evidence type="ECO:0000313" key="6">
    <source>
        <dbReference type="WBParaSite" id="OFLC_0001579901-mRNA-1"/>
    </source>
</evidence>
<proteinExistence type="predicted"/>